<dbReference type="GO" id="GO:0004806">
    <property type="term" value="F:triacylglycerol lipase activity"/>
    <property type="evidence" value="ECO:0007669"/>
    <property type="project" value="TreeGrafter"/>
</dbReference>
<dbReference type="CDD" id="cd01823">
    <property type="entry name" value="SEST_like"/>
    <property type="match status" value="1"/>
</dbReference>
<feature type="disulfide bond" evidence="2">
    <location>
        <begin position="146"/>
        <end position="150"/>
    </location>
</feature>
<dbReference type="RefSeq" id="WP_108343792.1">
    <property type="nucleotide sequence ID" value="NZ_PYXZ01000002.1"/>
</dbReference>
<evidence type="ECO:0000256" key="3">
    <source>
        <dbReference type="SAM" id="SignalP"/>
    </source>
</evidence>
<evidence type="ECO:0000313" key="5">
    <source>
        <dbReference type="EMBL" id="PUA81910.1"/>
    </source>
</evidence>
<feature type="disulfide bond" evidence="2">
    <location>
        <begin position="200"/>
        <end position="248"/>
    </location>
</feature>
<feature type="active site" description="Nucleophile" evidence="1">
    <location>
        <position position="52"/>
    </location>
</feature>
<gene>
    <name evidence="5" type="ORF">C7S10_07635</name>
</gene>
<dbReference type="InterPro" id="IPR036514">
    <property type="entry name" value="SGNH_hydro_sf"/>
</dbReference>
<name>A0A2R7YZW6_9ACTN</name>
<feature type="signal peptide" evidence="3">
    <location>
        <begin position="1"/>
        <end position="29"/>
    </location>
</feature>
<organism evidence="5 6">
    <name type="scientific">Nocardioides currus</name>
    <dbReference type="NCBI Taxonomy" id="2133958"/>
    <lineage>
        <taxon>Bacteria</taxon>
        <taxon>Bacillati</taxon>
        <taxon>Actinomycetota</taxon>
        <taxon>Actinomycetes</taxon>
        <taxon>Propionibacteriales</taxon>
        <taxon>Nocardioidaceae</taxon>
        <taxon>Nocardioides</taxon>
    </lineage>
</organism>
<comment type="caution">
    <text evidence="5">The sequence shown here is derived from an EMBL/GenBank/DDBJ whole genome shotgun (WGS) entry which is preliminary data.</text>
</comment>
<dbReference type="OrthoDB" id="5503950at2"/>
<evidence type="ECO:0000256" key="1">
    <source>
        <dbReference type="PIRSR" id="PIRSR637460-1"/>
    </source>
</evidence>
<accession>A0A2R7YZW6</accession>
<feature type="active site" evidence="1">
    <location>
        <position position="269"/>
    </location>
</feature>
<dbReference type="InterPro" id="IPR037460">
    <property type="entry name" value="SEST-like"/>
</dbReference>
<evidence type="ECO:0000256" key="2">
    <source>
        <dbReference type="PIRSR" id="PIRSR637460-2"/>
    </source>
</evidence>
<feature type="chain" id="PRO_5038335373" evidence="3">
    <location>
        <begin position="30"/>
        <end position="307"/>
    </location>
</feature>
<dbReference type="EMBL" id="PYXZ01000002">
    <property type="protein sequence ID" value="PUA81910.1"/>
    <property type="molecule type" value="Genomic_DNA"/>
</dbReference>
<dbReference type="PANTHER" id="PTHR37981">
    <property type="entry name" value="LIPASE 2"/>
    <property type="match status" value="1"/>
</dbReference>
<dbReference type="Gene3D" id="3.40.50.1110">
    <property type="entry name" value="SGNH hydrolase"/>
    <property type="match status" value="1"/>
</dbReference>
<evidence type="ECO:0000259" key="4">
    <source>
        <dbReference type="Pfam" id="PF13472"/>
    </source>
</evidence>
<feature type="disulfide bond" evidence="2">
    <location>
        <begin position="69"/>
        <end position="94"/>
    </location>
</feature>
<reference evidence="5 6" key="1">
    <citation type="submission" date="2018-03" db="EMBL/GenBank/DDBJ databases">
        <authorList>
            <person name="Keele B.F."/>
        </authorList>
    </citation>
    <scope>NUCLEOTIDE SEQUENCE [LARGE SCALE GENOMIC DNA]</scope>
    <source>
        <strain evidence="5 6">IB-3</strain>
    </source>
</reference>
<keyword evidence="3" id="KW-0732">Signal</keyword>
<keyword evidence="2" id="KW-1015">Disulfide bond</keyword>
<protein>
    <submittedName>
        <fullName evidence="5">GDSL family lipase</fullName>
    </submittedName>
</protein>
<feature type="domain" description="SGNH hydrolase-type esterase" evidence="4">
    <location>
        <begin position="48"/>
        <end position="276"/>
    </location>
</feature>
<dbReference type="GO" id="GO:0019433">
    <property type="term" value="P:triglyceride catabolic process"/>
    <property type="evidence" value="ECO:0007669"/>
    <property type="project" value="TreeGrafter"/>
</dbReference>
<dbReference type="Proteomes" id="UP000244867">
    <property type="component" value="Unassembled WGS sequence"/>
</dbReference>
<dbReference type="AlphaFoldDB" id="A0A2R7YZW6"/>
<proteinExistence type="predicted"/>
<evidence type="ECO:0000313" key="6">
    <source>
        <dbReference type="Proteomes" id="UP000244867"/>
    </source>
</evidence>
<sequence length="307" mass="31805">MRYPSRGRLAAALAVLVLPLAACSDSSNAEMLEPRTFGDLPAGIDYVAMGDSYSAGPLVTTIRSDPSGCVRSTDNYPAFVAGWLSVDTYTDVTCSGADTRDLTRRQTTADGKRVAPQLDALSAETDLVTLGIGGNDFSIFSTLLSCIDGCSPRLEQRLARDAGRVEQRVAGAVQAVAERAPEAEVYVVGYPHVLPTDTTCPAVPLPPDQLAAAAGIAADLNASLKAGAEAAGASYVDVDSISEGHDVCAGDDAWINGPELKLGIAAPFHPMLAGMRGVAAEVFKAVSGDDAPASERATPPRDAIVRN</sequence>
<dbReference type="PANTHER" id="PTHR37981:SF1">
    <property type="entry name" value="SGNH HYDROLASE-TYPE ESTERASE DOMAIN-CONTAINING PROTEIN"/>
    <property type="match status" value="1"/>
</dbReference>
<dbReference type="Pfam" id="PF13472">
    <property type="entry name" value="Lipase_GDSL_2"/>
    <property type="match status" value="1"/>
</dbReference>
<dbReference type="InterPro" id="IPR013830">
    <property type="entry name" value="SGNH_hydro"/>
</dbReference>
<keyword evidence="6" id="KW-1185">Reference proteome</keyword>
<dbReference type="SUPFAM" id="SSF52266">
    <property type="entry name" value="SGNH hydrolase"/>
    <property type="match status" value="1"/>
</dbReference>